<accession>A0A098MFA2</accession>
<dbReference type="AlphaFoldDB" id="A0A098MFA2"/>
<keyword evidence="2" id="KW-1185">Reference proteome</keyword>
<evidence type="ECO:0000313" key="1">
    <source>
        <dbReference type="EMBL" id="KGE20731.1"/>
    </source>
</evidence>
<dbReference type="Proteomes" id="UP000029734">
    <property type="component" value="Unassembled WGS sequence"/>
</dbReference>
<name>A0A098MFA2_9BACL</name>
<protein>
    <submittedName>
        <fullName evidence="1">Uncharacterized protein</fullName>
    </submittedName>
</protein>
<comment type="caution">
    <text evidence="1">The sequence shown here is derived from an EMBL/GenBank/DDBJ whole genome shotgun (WGS) entry which is preliminary data.</text>
</comment>
<sequence length="86" mass="9892">MCIGDGFPCIIFVLNEMFDARCLVQEGQEDSIIRGSNRLHILLDPVSEIDVFYTLISSFWRCDVWIDVLCATKNTNKPLKPRNTQK</sequence>
<organism evidence="1 2">
    <name type="scientific">Paenibacillus wynnii</name>
    <dbReference type="NCBI Taxonomy" id="268407"/>
    <lineage>
        <taxon>Bacteria</taxon>
        <taxon>Bacillati</taxon>
        <taxon>Bacillota</taxon>
        <taxon>Bacilli</taxon>
        <taxon>Bacillales</taxon>
        <taxon>Paenibacillaceae</taxon>
        <taxon>Paenibacillus</taxon>
    </lineage>
</organism>
<reference evidence="1 2" key="2">
    <citation type="submission" date="2014-10" db="EMBL/GenBank/DDBJ databases">
        <title>Comparative genomics of the Paenibacillus odorifer group.</title>
        <authorList>
            <person name="Tsai Y.-C."/>
            <person name="Martin N."/>
            <person name="Korlach J."/>
            <person name="Wiedmann M."/>
        </authorList>
    </citation>
    <scope>NUCLEOTIDE SEQUENCE [LARGE SCALE GENOMIC DNA]</scope>
    <source>
        <strain evidence="1 2">DSM 18334</strain>
    </source>
</reference>
<dbReference type="EMBL" id="JQCR01000001">
    <property type="protein sequence ID" value="KGE20731.1"/>
    <property type="molecule type" value="Genomic_DNA"/>
</dbReference>
<evidence type="ECO:0000313" key="2">
    <source>
        <dbReference type="Proteomes" id="UP000029734"/>
    </source>
</evidence>
<gene>
    <name evidence="1" type="ORF">PWYN_00675</name>
</gene>
<reference evidence="1 2" key="1">
    <citation type="submission" date="2014-08" db="EMBL/GenBank/DDBJ databases">
        <authorList>
            <person name="den Bakker H.C."/>
        </authorList>
    </citation>
    <scope>NUCLEOTIDE SEQUENCE [LARGE SCALE GENOMIC DNA]</scope>
    <source>
        <strain evidence="1 2">DSM 18334</strain>
    </source>
</reference>
<proteinExistence type="predicted"/>